<evidence type="ECO:0000313" key="2">
    <source>
        <dbReference type="Proteomes" id="UP000708208"/>
    </source>
</evidence>
<protein>
    <submittedName>
        <fullName evidence="1">Uncharacterized protein</fullName>
    </submittedName>
</protein>
<name>A0A8J2LY39_9HEXA</name>
<keyword evidence="2" id="KW-1185">Reference proteome</keyword>
<sequence>IASGLSLKDLINCTAATFAYAGTIRPVVSSRN</sequence>
<reference evidence="1" key="1">
    <citation type="submission" date="2021-06" db="EMBL/GenBank/DDBJ databases">
        <authorList>
            <person name="Hodson N. C."/>
            <person name="Mongue J. A."/>
            <person name="Jaron S. K."/>
        </authorList>
    </citation>
    <scope>NUCLEOTIDE SEQUENCE</scope>
</reference>
<gene>
    <name evidence="1" type="ORF">AFUS01_LOCUS40562</name>
</gene>
<feature type="non-terminal residue" evidence="1">
    <location>
        <position position="1"/>
    </location>
</feature>
<dbReference type="EMBL" id="CAJVCH010557538">
    <property type="protein sequence ID" value="CAG7830780.1"/>
    <property type="molecule type" value="Genomic_DNA"/>
</dbReference>
<accession>A0A8J2LY39</accession>
<dbReference type="Proteomes" id="UP000708208">
    <property type="component" value="Unassembled WGS sequence"/>
</dbReference>
<proteinExistence type="predicted"/>
<evidence type="ECO:0000313" key="1">
    <source>
        <dbReference type="EMBL" id="CAG7830780.1"/>
    </source>
</evidence>
<comment type="caution">
    <text evidence="1">The sequence shown here is derived from an EMBL/GenBank/DDBJ whole genome shotgun (WGS) entry which is preliminary data.</text>
</comment>
<dbReference type="AlphaFoldDB" id="A0A8J2LY39"/>
<organism evidence="1 2">
    <name type="scientific">Allacma fusca</name>
    <dbReference type="NCBI Taxonomy" id="39272"/>
    <lineage>
        <taxon>Eukaryota</taxon>
        <taxon>Metazoa</taxon>
        <taxon>Ecdysozoa</taxon>
        <taxon>Arthropoda</taxon>
        <taxon>Hexapoda</taxon>
        <taxon>Collembola</taxon>
        <taxon>Symphypleona</taxon>
        <taxon>Sminthuridae</taxon>
        <taxon>Allacma</taxon>
    </lineage>
</organism>